<organism evidence="3 4">
    <name type="scientific">Deinococcus arcticus</name>
    <dbReference type="NCBI Taxonomy" id="2136176"/>
    <lineage>
        <taxon>Bacteria</taxon>
        <taxon>Thermotogati</taxon>
        <taxon>Deinococcota</taxon>
        <taxon>Deinococci</taxon>
        <taxon>Deinococcales</taxon>
        <taxon>Deinococcaceae</taxon>
        <taxon>Deinococcus</taxon>
    </lineage>
</organism>
<feature type="domain" description="HTH cro/C1-type" evidence="2">
    <location>
        <begin position="21"/>
        <end position="75"/>
    </location>
</feature>
<evidence type="ECO:0000313" key="3">
    <source>
        <dbReference type="EMBL" id="PTA66337.1"/>
    </source>
</evidence>
<keyword evidence="1" id="KW-0238">DNA-binding</keyword>
<comment type="caution">
    <text evidence="3">The sequence shown here is derived from an EMBL/GenBank/DDBJ whole genome shotgun (WGS) entry which is preliminary data.</text>
</comment>
<gene>
    <name evidence="3" type="ORF">C8263_18515</name>
</gene>
<evidence type="ECO:0000313" key="4">
    <source>
        <dbReference type="Proteomes" id="UP000240317"/>
    </source>
</evidence>
<reference evidence="3 4" key="1">
    <citation type="submission" date="2018-03" db="EMBL/GenBank/DDBJ databases">
        <title>Draft genome of Deinococcus sp. OD32.</title>
        <authorList>
            <person name="Wang X.-P."/>
            <person name="Du Z.-J."/>
        </authorList>
    </citation>
    <scope>NUCLEOTIDE SEQUENCE [LARGE SCALE GENOMIC DNA]</scope>
    <source>
        <strain evidence="3 4">OD32</strain>
    </source>
</reference>
<dbReference type="Gene3D" id="1.10.260.40">
    <property type="entry name" value="lambda repressor-like DNA-binding domains"/>
    <property type="match status" value="1"/>
</dbReference>
<name>A0A2T3W386_9DEIO</name>
<evidence type="ECO:0000256" key="1">
    <source>
        <dbReference type="ARBA" id="ARBA00023125"/>
    </source>
</evidence>
<dbReference type="EMBL" id="PYSV01000041">
    <property type="protein sequence ID" value="PTA66337.1"/>
    <property type="molecule type" value="Genomic_DNA"/>
</dbReference>
<dbReference type="OrthoDB" id="72079at2"/>
<evidence type="ECO:0000259" key="2">
    <source>
        <dbReference type="PROSITE" id="PS50943"/>
    </source>
</evidence>
<sequence length="81" mass="9206">MPDLPLDADLLNSRRRLGERIRQLREARGWSQDTFAHLAGLNRAYPHKIETGKVDLRYSTLVRVAHVLNITVADVVTLDVT</sequence>
<dbReference type="Pfam" id="PF13560">
    <property type="entry name" value="HTH_31"/>
    <property type="match status" value="1"/>
</dbReference>
<dbReference type="AlphaFoldDB" id="A0A2T3W386"/>
<dbReference type="InterPro" id="IPR001387">
    <property type="entry name" value="Cro/C1-type_HTH"/>
</dbReference>
<dbReference type="PANTHER" id="PTHR46797">
    <property type="entry name" value="HTH-TYPE TRANSCRIPTIONAL REGULATOR"/>
    <property type="match status" value="1"/>
</dbReference>
<dbReference type="Proteomes" id="UP000240317">
    <property type="component" value="Unassembled WGS sequence"/>
</dbReference>
<dbReference type="RefSeq" id="WP_107139595.1">
    <property type="nucleotide sequence ID" value="NZ_PYSV01000041.1"/>
</dbReference>
<protein>
    <submittedName>
        <fullName evidence="3">XRE family transcriptional regulator</fullName>
    </submittedName>
</protein>
<dbReference type="InterPro" id="IPR050807">
    <property type="entry name" value="TransReg_Diox_bact_type"/>
</dbReference>
<dbReference type="GO" id="GO:0005829">
    <property type="term" value="C:cytosol"/>
    <property type="evidence" value="ECO:0007669"/>
    <property type="project" value="TreeGrafter"/>
</dbReference>
<dbReference type="SMART" id="SM00530">
    <property type="entry name" value="HTH_XRE"/>
    <property type="match status" value="1"/>
</dbReference>
<accession>A0A2T3W386</accession>
<dbReference type="SUPFAM" id="SSF47413">
    <property type="entry name" value="lambda repressor-like DNA-binding domains"/>
    <property type="match status" value="1"/>
</dbReference>
<dbReference type="GO" id="GO:0003700">
    <property type="term" value="F:DNA-binding transcription factor activity"/>
    <property type="evidence" value="ECO:0007669"/>
    <property type="project" value="TreeGrafter"/>
</dbReference>
<keyword evidence="4" id="KW-1185">Reference proteome</keyword>
<dbReference type="PROSITE" id="PS50943">
    <property type="entry name" value="HTH_CROC1"/>
    <property type="match status" value="1"/>
</dbReference>
<dbReference type="InterPro" id="IPR010982">
    <property type="entry name" value="Lambda_DNA-bd_dom_sf"/>
</dbReference>
<dbReference type="PANTHER" id="PTHR46797:SF1">
    <property type="entry name" value="METHYLPHOSPHONATE SYNTHASE"/>
    <property type="match status" value="1"/>
</dbReference>
<dbReference type="GO" id="GO:0003677">
    <property type="term" value="F:DNA binding"/>
    <property type="evidence" value="ECO:0007669"/>
    <property type="project" value="UniProtKB-KW"/>
</dbReference>
<proteinExistence type="predicted"/>
<dbReference type="CDD" id="cd00093">
    <property type="entry name" value="HTH_XRE"/>
    <property type="match status" value="1"/>
</dbReference>